<dbReference type="OrthoDB" id="843225at2759"/>
<dbReference type="Pfam" id="PF00582">
    <property type="entry name" value="Usp"/>
    <property type="match status" value="2"/>
</dbReference>
<evidence type="ECO:0000259" key="2">
    <source>
        <dbReference type="Pfam" id="PF00582"/>
    </source>
</evidence>
<organism evidence="3 4">
    <name type="scientific">Raphidocelis subcapitata</name>
    <dbReference type="NCBI Taxonomy" id="307507"/>
    <lineage>
        <taxon>Eukaryota</taxon>
        <taxon>Viridiplantae</taxon>
        <taxon>Chlorophyta</taxon>
        <taxon>core chlorophytes</taxon>
        <taxon>Chlorophyceae</taxon>
        <taxon>CS clade</taxon>
        <taxon>Sphaeropleales</taxon>
        <taxon>Selenastraceae</taxon>
        <taxon>Raphidocelis</taxon>
    </lineage>
</organism>
<dbReference type="PANTHER" id="PTHR31964:SF113">
    <property type="entry name" value="USPA DOMAIN-CONTAINING PROTEIN"/>
    <property type="match status" value="1"/>
</dbReference>
<feature type="domain" description="UspA" evidence="2">
    <location>
        <begin position="40"/>
        <end position="202"/>
    </location>
</feature>
<sequence>MQLASERLRLSRHPCSLAPARPVQPRPDRSRPSAAAAAMRLLIALDGSAASEHLVESVAAAVRLSPDDEVHLASVLPPPVVAVPPSPVATAAAVTAVLAAQEQQARVDEARARDVLQSAAKAAMDAGVPRARVHAHLLPAAGGASGVGESVVEFVRARSVDVAALGSRGLGSFQRSVMSLVGLGSVSDYATHHMPVPVLVVRPRAHAKGAPPPPLPSPDKHRVVVLAVDDSVHSSHALDWAAAHVTDPRDELHVVCVALPAPYPVSPILDETSATVAAVEASEWRDSAARSLSYARELAERAAARAAEAGRSARGRVVARALAPEGGAGDVGAALVGYAGSVQADLVVVGSRGMGSVKRSVMGFGGLGSVSDYLVHHLSTPVLVVKGEAGALPREAAHAAGAAEAARAADASG</sequence>
<dbReference type="InterPro" id="IPR006016">
    <property type="entry name" value="UspA"/>
</dbReference>
<dbReference type="PRINTS" id="PR01438">
    <property type="entry name" value="UNVRSLSTRESS"/>
</dbReference>
<dbReference type="SUPFAM" id="SSF52402">
    <property type="entry name" value="Adenine nucleotide alpha hydrolases-like"/>
    <property type="match status" value="2"/>
</dbReference>
<keyword evidence="4" id="KW-1185">Reference proteome</keyword>
<proteinExistence type="predicted"/>
<dbReference type="STRING" id="307507.A0A2V0PKV6"/>
<dbReference type="CDD" id="cd23659">
    <property type="entry name" value="USP_At3g01520-like"/>
    <property type="match status" value="2"/>
</dbReference>
<evidence type="ECO:0000313" key="3">
    <source>
        <dbReference type="EMBL" id="GBF97957.1"/>
    </source>
</evidence>
<dbReference type="InParanoid" id="A0A2V0PKV6"/>
<dbReference type="InterPro" id="IPR014729">
    <property type="entry name" value="Rossmann-like_a/b/a_fold"/>
</dbReference>
<dbReference type="EMBL" id="BDRX01000112">
    <property type="protein sequence ID" value="GBF97957.1"/>
    <property type="molecule type" value="Genomic_DNA"/>
</dbReference>
<dbReference type="Gene3D" id="3.40.50.620">
    <property type="entry name" value="HUPs"/>
    <property type="match status" value="2"/>
</dbReference>
<evidence type="ECO:0000313" key="4">
    <source>
        <dbReference type="Proteomes" id="UP000247498"/>
    </source>
</evidence>
<gene>
    <name evidence="3" type="ORF">Rsub_10630</name>
</gene>
<comment type="caution">
    <text evidence="3">The sequence shown here is derived from an EMBL/GenBank/DDBJ whole genome shotgun (WGS) entry which is preliminary data.</text>
</comment>
<protein>
    <recommendedName>
        <fullName evidence="2">UspA domain-containing protein</fullName>
    </recommendedName>
</protein>
<feature type="region of interest" description="Disordered" evidence="1">
    <location>
        <begin position="1"/>
        <end position="32"/>
    </location>
</feature>
<dbReference type="PANTHER" id="PTHR31964">
    <property type="entry name" value="ADENINE NUCLEOTIDE ALPHA HYDROLASES-LIKE SUPERFAMILY PROTEIN"/>
    <property type="match status" value="1"/>
</dbReference>
<dbReference type="InterPro" id="IPR006015">
    <property type="entry name" value="Universal_stress_UspA"/>
</dbReference>
<name>A0A2V0PKV6_9CHLO</name>
<dbReference type="AlphaFoldDB" id="A0A2V0PKV6"/>
<feature type="domain" description="UspA" evidence="2">
    <location>
        <begin position="222"/>
        <end position="386"/>
    </location>
</feature>
<accession>A0A2V0PKV6</accession>
<dbReference type="Proteomes" id="UP000247498">
    <property type="component" value="Unassembled WGS sequence"/>
</dbReference>
<evidence type="ECO:0000256" key="1">
    <source>
        <dbReference type="SAM" id="MobiDB-lite"/>
    </source>
</evidence>
<reference evidence="3 4" key="1">
    <citation type="journal article" date="2018" name="Sci. Rep.">
        <title>Raphidocelis subcapitata (=Pseudokirchneriella subcapitata) provides an insight into genome evolution and environmental adaptations in the Sphaeropleales.</title>
        <authorList>
            <person name="Suzuki S."/>
            <person name="Yamaguchi H."/>
            <person name="Nakajima N."/>
            <person name="Kawachi M."/>
        </authorList>
    </citation>
    <scope>NUCLEOTIDE SEQUENCE [LARGE SCALE GENOMIC DNA]</scope>
    <source>
        <strain evidence="3 4">NIES-35</strain>
    </source>
</reference>